<evidence type="ECO:0000259" key="10">
    <source>
        <dbReference type="Pfam" id="PF14537"/>
    </source>
</evidence>
<dbReference type="SUPFAM" id="SSF48695">
    <property type="entry name" value="Multiheme cytochromes"/>
    <property type="match status" value="1"/>
</dbReference>
<evidence type="ECO:0000313" key="11">
    <source>
        <dbReference type="EMBL" id="MCL2915276.1"/>
    </source>
</evidence>
<reference evidence="11 12" key="1">
    <citation type="submission" date="2022-01" db="EMBL/GenBank/DDBJ databases">
        <title>Whole genome-based taxonomy of the Shewanellaceae.</title>
        <authorList>
            <person name="Martin-Rodriguez A.J."/>
        </authorList>
    </citation>
    <scope>NUCLEOTIDE SEQUENCE [LARGE SCALE GENOMIC DNA]</scope>
    <source>
        <strain evidence="11 12">DSM 21332</strain>
    </source>
</reference>
<evidence type="ECO:0000256" key="8">
    <source>
        <dbReference type="ARBA" id="ARBA00023004"/>
    </source>
</evidence>
<dbReference type="EMBL" id="JAKIKT010000006">
    <property type="protein sequence ID" value="MCL2915276.1"/>
    <property type="molecule type" value="Genomic_DNA"/>
</dbReference>
<dbReference type="InterPro" id="IPR036280">
    <property type="entry name" value="Multihaem_cyt_sf"/>
</dbReference>
<comment type="subcellular location">
    <subcellularLocation>
        <location evidence="2">Periplasm</location>
    </subcellularLocation>
</comment>
<keyword evidence="6" id="KW-0574">Periplasm</keyword>
<comment type="cofactor">
    <cofactor evidence="1">
        <name>heme c</name>
        <dbReference type="ChEBI" id="CHEBI:61717"/>
    </cofactor>
</comment>
<dbReference type="Proteomes" id="UP001202831">
    <property type="component" value="Unassembled WGS sequence"/>
</dbReference>
<dbReference type="InterPro" id="IPR012286">
    <property type="entry name" value="Tetrahaem_cytochrome"/>
</dbReference>
<dbReference type="Pfam" id="PF14537">
    <property type="entry name" value="Cytochrom_c3_2"/>
    <property type="match status" value="1"/>
</dbReference>
<evidence type="ECO:0000256" key="1">
    <source>
        <dbReference type="ARBA" id="ARBA00001926"/>
    </source>
</evidence>
<sequence length="117" mass="13345">MKLVKYFALAAIVLSASTGAYAKDIKPWHDGFKCKDCHDQGLKSFPSDQSCLQCHDVDDLADATKRGGDEEWQNPHNNLHYGKELPCIECHSEHQKPETYQPLCLDCHTFKYEKFKG</sequence>
<organism evidence="11 12">
    <name type="scientific">Shewanella corallii</name>
    <dbReference type="NCBI Taxonomy" id="560080"/>
    <lineage>
        <taxon>Bacteria</taxon>
        <taxon>Pseudomonadati</taxon>
        <taxon>Pseudomonadota</taxon>
        <taxon>Gammaproteobacteria</taxon>
        <taxon>Alteromonadales</taxon>
        <taxon>Shewanellaceae</taxon>
        <taxon>Shewanella</taxon>
    </lineage>
</organism>
<accession>A0ABT0N9Y8</accession>
<comment type="caution">
    <text evidence="11">The sequence shown here is derived from an EMBL/GenBank/DDBJ whole genome shotgun (WGS) entry which is preliminary data.</text>
</comment>
<feature type="signal peptide" evidence="9">
    <location>
        <begin position="1"/>
        <end position="22"/>
    </location>
</feature>
<evidence type="ECO:0000256" key="5">
    <source>
        <dbReference type="ARBA" id="ARBA00022723"/>
    </source>
</evidence>
<name>A0ABT0N9Y8_9GAMM</name>
<evidence type="ECO:0000313" key="12">
    <source>
        <dbReference type="Proteomes" id="UP001202831"/>
    </source>
</evidence>
<keyword evidence="4" id="KW-0349">Heme</keyword>
<evidence type="ECO:0000256" key="3">
    <source>
        <dbReference type="ARBA" id="ARBA00022448"/>
    </source>
</evidence>
<evidence type="ECO:0000256" key="4">
    <source>
        <dbReference type="ARBA" id="ARBA00022617"/>
    </source>
</evidence>
<dbReference type="Gene3D" id="1.10.1130.10">
    <property type="entry name" value="Flavocytochrome C3, Chain A"/>
    <property type="match status" value="1"/>
</dbReference>
<evidence type="ECO:0000256" key="6">
    <source>
        <dbReference type="ARBA" id="ARBA00022764"/>
    </source>
</evidence>
<keyword evidence="7" id="KW-0249">Electron transport</keyword>
<feature type="domain" description="Tetrahaem cytochrome" evidence="10">
    <location>
        <begin position="30"/>
        <end position="109"/>
    </location>
</feature>
<evidence type="ECO:0000256" key="2">
    <source>
        <dbReference type="ARBA" id="ARBA00004418"/>
    </source>
</evidence>
<keyword evidence="5" id="KW-0479">Metal-binding</keyword>
<keyword evidence="8" id="KW-0408">Iron</keyword>
<keyword evidence="9" id="KW-0732">Signal</keyword>
<proteinExistence type="predicted"/>
<keyword evidence="3" id="KW-0813">Transport</keyword>
<feature type="chain" id="PRO_5046546093" evidence="9">
    <location>
        <begin position="23"/>
        <end position="117"/>
    </location>
</feature>
<protein>
    <submittedName>
        <fullName evidence="11">Cytochrome c3 family protein</fullName>
    </submittedName>
</protein>
<dbReference type="RefSeq" id="WP_115136383.1">
    <property type="nucleotide sequence ID" value="NZ_JAKIKT010000006.1"/>
</dbReference>
<keyword evidence="12" id="KW-1185">Reference proteome</keyword>
<dbReference type="CDD" id="cd08168">
    <property type="entry name" value="Cytochrom_C3"/>
    <property type="match status" value="1"/>
</dbReference>
<evidence type="ECO:0000256" key="9">
    <source>
        <dbReference type="SAM" id="SignalP"/>
    </source>
</evidence>
<gene>
    <name evidence="11" type="ORF">L2725_16060</name>
</gene>
<evidence type="ECO:0000256" key="7">
    <source>
        <dbReference type="ARBA" id="ARBA00022982"/>
    </source>
</evidence>